<name>A0A090F237_MESPL</name>
<protein>
    <submittedName>
        <fullName evidence="1">Uncharacterized protein</fullName>
    </submittedName>
</protein>
<organism evidence="1 2">
    <name type="scientific">Mesorhizobium plurifarium</name>
    <dbReference type="NCBI Taxonomy" id="69974"/>
    <lineage>
        <taxon>Bacteria</taxon>
        <taxon>Pseudomonadati</taxon>
        <taxon>Pseudomonadota</taxon>
        <taxon>Alphaproteobacteria</taxon>
        <taxon>Hyphomicrobiales</taxon>
        <taxon>Phyllobacteriaceae</taxon>
        <taxon>Mesorhizobium</taxon>
    </lineage>
</organism>
<dbReference type="Proteomes" id="UP000045285">
    <property type="component" value="Unassembled WGS sequence"/>
</dbReference>
<evidence type="ECO:0000313" key="2">
    <source>
        <dbReference type="Proteomes" id="UP000045285"/>
    </source>
</evidence>
<sequence>MKSIALICPPGTTITVIYQRLIGRFATRFAKGWLTVRKPLIYGSSSQIKARRLAIL</sequence>
<proteinExistence type="predicted"/>
<dbReference type="EMBL" id="CCMZ01000006">
    <property type="protein sequence ID" value="CDX13337.1"/>
    <property type="molecule type" value="Genomic_DNA"/>
</dbReference>
<evidence type="ECO:0000313" key="1">
    <source>
        <dbReference type="EMBL" id="CDX13337.1"/>
    </source>
</evidence>
<reference evidence="2" key="1">
    <citation type="submission" date="2014-08" db="EMBL/GenBank/DDBJ databases">
        <authorList>
            <person name="Moulin L."/>
        </authorList>
    </citation>
    <scope>NUCLEOTIDE SEQUENCE [LARGE SCALE GENOMIC DNA]</scope>
</reference>
<accession>A0A090F237</accession>
<gene>
    <name evidence="1" type="ORF">MPL3356_140155</name>
</gene>
<keyword evidence="2" id="KW-1185">Reference proteome</keyword>
<dbReference type="AlphaFoldDB" id="A0A090F237"/>